<protein>
    <recommendedName>
        <fullName evidence="6">RRM domain-containing protein</fullName>
    </recommendedName>
</protein>
<dbReference type="PANTHER" id="PTHR23189">
    <property type="entry name" value="RNA RECOGNITION MOTIF-CONTAINING"/>
    <property type="match status" value="1"/>
</dbReference>
<dbReference type="FunFam" id="3.30.70.330:FF:000043">
    <property type="entry name" value="paraspeckle component 1 isoform X1"/>
    <property type="match status" value="1"/>
</dbReference>
<organism evidence="7">
    <name type="scientific">Notodromas monacha</name>
    <dbReference type="NCBI Taxonomy" id="399045"/>
    <lineage>
        <taxon>Eukaryota</taxon>
        <taxon>Metazoa</taxon>
        <taxon>Ecdysozoa</taxon>
        <taxon>Arthropoda</taxon>
        <taxon>Crustacea</taxon>
        <taxon>Oligostraca</taxon>
        <taxon>Ostracoda</taxon>
        <taxon>Podocopa</taxon>
        <taxon>Podocopida</taxon>
        <taxon>Cypridocopina</taxon>
        <taxon>Cypridoidea</taxon>
        <taxon>Cyprididae</taxon>
        <taxon>Notodromas</taxon>
    </lineage>
</organism>
<dbReference type="OrthoDB" id="10067824at2759"/>
<dbReference type="Pfam" id="PF08075">
    <property type="entry name" value="NOPS"/>
    <property type="match status" value="1"/>
</dbReference>
<dbReference type="GO" id="GO:0003723">
    <property type="term" value="F:RNA binding"/>
    <property type="evidence" value="ECO:0007669"/>
    <property type="project" value="UniProtKB-UniRule"/>
</dbReference>
<keyword evidence="8" id="KW-1185">Reference proteome</keyword>
<accession>A0A7R9G9G6</accession>
<dbReference type="InterPro" id="IPR035979">
    <property type="entry name" value="RBD_domain_sf"/>
</dbReference>
<dbReference type="EMBL" id="CAJPEX010000055">
    <property type="protein sequence ID" value="CAG0912861.1"/>
    <property type="molecule type" value="Genomic_DNA"/>
</dbReference>
<evidence type="ECO:0000256" key="3">
    <source>
        <dbReference type="PROSITE-ProRule" id="PRU00176"/>
    </source>
</evidence>
<feature type="compositionally biased region" description="Gly residues" evidence="5">
    <location>
        <begin position="474"/>
        <end position="490"/>
    </location>
</feature>
<keyword evidence="4" id="KW-0175">Coiled coil</keyword>
<dbReference type="InterPro" id="IPR000504">
    <property type="entry name" value="RRM_dom"/>
</dbReference>
<feature type="coiled-coil region" evidence="4">
    <location>
        <begin position="327"/>
        <end position="406"/>
    </location>
</feature>
<keyword evidence="1" id="KW-0677">Repeat</keyword>
<dbReference type="Gene3D" id="3.30.70.330">
    <property type="match status" value="2"/>
</dbReference>
<dbReference type="InterPro" id="IPR012677">
    <property type="entry name" value="Nucleotide-bd_a/b_plait_sf"/>
</dbReference>
<evidence type="ECO:0000313" key="7">
    <source>
        <dbReference type="EMBL" id="CAD7272709.1"/>
    </source>
</evidence>
<reference evidence="7" key="1">
    <citation type="submission" date="2020-11" db="EMBL/GenBank/DDBJ databases">
        <authorList>
            <person name="Tran Van P."/>
        </authorList>
    </citation>
    <scope>NUCLEOTIDE SEQUENCE</scope>
</reference>
<dbReference type="PROSITE" id="PS50102">
    <property type="entry name" value="RRM"/>
    <property type="match status" value="2"/>
</dbReference>
<proteinExistence type="predicted"/>
<feature type="domain" description="RRM" evidence="6">
    <location>
        <begin position="199"/>
        <end position="280"/>
    </location>
</feature>
<evidence type="ECO:0000256" key="4">
    <source>
        <dbReference type="SAM" id="Coils"/>
    </source>
</evidence>
<keyword evidence="2 3" id="KW-0694">RNA-binding</keyword>
<feature type="region of interest" description="Disordered" evidence="5">
    <location>
        <begin position="455"/>
        <end position="533"/>
    </location>
</feature>
<dbReference type="CDD" id="cd12945">
    <property type="entry name" value="NOPS_NONA_like"/>
    <property type="match status" value="1"/>
</dbReference>
<feature type="compositionally biased region" description="Gly residues" evidence="5">
    <location>
        <begin position="34"/>
        <end position="62"/>
    </location>
</feature>
<dbReference type="SUPFAM" id="SSF54928">
    <property type="entry name" value="RNA-binding domain, RBD"/>
    <property type="match status" value="1"/>
</dbReference>
<dbReference type="AlphaFoldDB" id="A0A7R9G9G6"/>
<sequence length="533" mass="59070">MADLKNTAPPNESTAPSLITNVGGGSGQRPVVGNGRGGFLGRGRGTPRGRGGGRGGRGGMGSGSFPTEGHNAGGPGASFGHAMGRGKMRTPEERVMEKLAMSFNGSTADIPAKEVVETRKFNGHCRLYVGNIPNDMTNEELSELFSSFGETSEPFVNREKMFAFIKMDYRSSAERAKNELDQKLVRGKNLKVRYAQHGAIVKVKNLTSWVSNELLERAMSVFGEVERAIVAVDSRGKASGEGTVEFVQKPAAATCVKMLSEGCFFLTSSPKPVIAELATEQDDEDGLMEKNLMRRHAEFVQERDLPPRFAELESFEFEYGQRWKALYDLEKQKIEAVKAEMRFEKEKLESQMDFAKQDAEINLLRKQLRQRELEKEARMRKQEMQLQQIEEMRRNEEAQYRKREEQMTQIITRREENLRQRAQENCLFLQQQEAGYVGNEGGACFDKGPVEPGFGKPERDGGYGPGGYQWDQGSGPGLGLMNQGGYGGKFGPDVGNGQPGLAGAAPPPPTRQWGRGSDDLGGPENFQSKRRRF</sequence>
<name>A0A7R9G9G6_9CRUS</name>
<dbReference type="SMART" id="SM00360">
    <property type="entry name" value="RRM"/>
    <property type="match status" value="2"/>
</dbReference>
<evidence type="ECO:0000256" key="5">
    <source>
        <dbReference type="SAM" id="MobiDB-lite"/>
    </source>
</evidence>
<feature type="domain" description="RRM" evidence="6">
    <location>
        <begin position="125"/>
        <end position="197"/>
    </location>
</feature>
<feature type="region of interest" description="Disordered" evidence="5">
    <location>
        <begin position="1"/>
        <end position="82"/>
    </location>
</feature>
<dbReference type="Proteomes" id="UP000678499">
    <property type="component" value="Unassembled WGS sequence"/>
</dbReference>
<evidence type="ECO:0000256" key="1">
    <source>
        <dbReference type="ARBA" id="ARBA00022737"/>
    </source>
</evidence>
<evidence type="ECO:0000256" key="2">
    <source>
        <dbReference type="ARBA" id="ARBA00022884"/>
    </source>
</evidence>
<dbReference type="Gene3D" id="6.10.250.1170">
    <property type="match status" value="1"/>
</dbReference>
<feature type="compositionally biased region" description="Polar residues" evidence="5">
    <location>
        <begin position="8"/>
        <end position="20"/>
    </location>
</feature>
<dbReference type="EMBL" id="OA882092">
    <property type="protein sequence ID" value="CAD7272709.1"/>
    <property type="molecule type" value="Genomic_DNA"/>
</dbReference>
<dbReference type="Pfam" id="PF00076">
    <property type="entry name" value="RRM_1"/>
    <property type="match status" value="2"/>
</dbReference>
<dbReference type="InterPro" id="IPR012975">
    <property type="entry name" value="NOPS"/>
</dbReference>
<evidence type="ECO:0000259" key="6">
    <source>
        <dbReference type="PROSITE" id="PS50102"/>
    </source>
</evidence>
<gene>
    <name evidence="7" type="ORF">NMOB1V02_LOCUS631</name>
</gene>
<evidence type="ECO:0000313" key="8">
    <source>
        <dbReference type="Proteomes" id="UP000678499"/>
    </source>
</evidence>